<dbReference type="AlphaFoldDB" id="A0A8S1VKR7"/>
<dbReference type="EMBL" id="CAJJDP010000069">
    <property type="protein sequence ID" value="CAD8177944.1"/>
    <property type="molecule type" value="Genomic_DNA"/>
</dbReference>
<accession>A0A8S1VKR7</accession>
<keyword evidence="2" id="KW-1185">Reference proteome</keyword>
<evidence type="ECO:0000313" key="1">
    <source>
        <dbReference type="EMBL" id="CAD8177944.1"/>
    </source>
</evidence>
<dbReference type="Proteomes" id="UP000683925">
    <property type="component" value="Unassembled WGS sequence"/>
</dbReference>
<evidence type="ECO:0000313" key="2">
    <source>
        <dbReference type="Proteomes" id="UP000683925"/>
    </source>
</evidence>
<organism evidence="1 2">
    <name type="scientific">Paramecium octaurelia</name>
    <dbReference type="NCBI Taxonomy" id="43137"/>
    <lineage>
        <taxon>Eukaryota</taxon>
        <taxon>Sar</taxon>
        <taxon>Alveolata</taxon>
        <taxon>Ciliophora</taxon>
        <taxon>Intramacronucleata</taxon>
        <taxon>Oligohymenophorea</taxon>
        <taxon>Peniculida</taxon>
        <taxon>Parameciidae</taxon>
        <taxon>Paramecium</taxon>
    </lineage>
</organism>
<dbReference type="OrthoDB" id="552574at2759"/>
<protein>
    <submittedName>
        <fullName evidence="1">Uncharacterized protein</fullName>
    </submittedName>
</protein>
<reference evidence="1" key="1">
    <citation type="submission" date="2021-01" db="EMBL/GenBank/DDBJ databases">
        <authorList>
            <consortium name="Genoscope - CEA"/>
            <person name="William W."/>
        </authorList>
    </citation>
    <scope>NUCLEOTIDE SEQUENCE</scope>
</reference>
<name>A0A8S1VKR7_PAROT</name>
<comment type="caution">
    <text evidence="1">The sequence shown here is derived from an EMBL/GenBank/DDBJ whole genome shotgun (WGS) entry which is preliminary data.</text>
</comment>
<sequence length="144" mass="16990">MVSNSNRIIKVIPDMKALAENVSGADRSKWDILDDTQIGYVNGGLRQKIIRVAQAYHNERIRNEEFEKALLKRIQHLQDNLKQSRTHYRQSIRRMPKKCWSCYKKFKRSVFIKKLQRNCDIIIREINGNFTKRCLISQISAVRG</sequence>
<gene>
    <name evidence="1" type="ORF">POCTA_138.1.T0700049</name>
</gene>
<proteinExistence type="predicted"/>